<dbReference type="OrthoDB" id="434411at2759"/>
<dbReference type="Pfam" id="PF13540">
    <property type="entry name" value="RCC1_2"/>
    <property type="match status" value="4"/>
</dbReference>
<dbReference type="EMBL" id="CAMXCT030000055">
    <property type="protein sequence ID" value="CAL4760447.1"/>
    <property type="molecule type" value="Genomic_DNA"/>
</dbReference>
<evidence type="ECO:0000313" key="5">
    <source>
        <dbReference type="EMBL" id="CAI3973135.1"/>
    </source>
</evidence>
<gene>
    <name evidence="5" type="ORF">C1SCF055_LOCUS1658</name>
</gene>
<dbReference type="InterPro" id="IPR051210">
    <property type="entry name" value="Ub_ligase/GEF_domain"/>
</dbReference>
<keyword evidence="4" id="KW-1133">Transmembrane helix</keyword>
<reference evidence="5" key="1">
    <citation type="submission" date="2022-10" db="EMBL/GenBank/DDBJ databases">
        <authorList>
            <person name="Chen Y."/>
            <person name="Dougan E. K."/>
            <person name="Chan C."/>
            <person name="Rhodes N."/>
            <person name="Thang M."/>
        </authorList>
    </citation>
    <scope>NUCLEOTIDE SEQUENCE</scope>
</reference>
<dbReference type="EMBL" id="CAMXCT020000055">
    <property type="protein sequence ID" value="CAL1126510.1"/>
    <property type="molecule type" value="Genomic_DNA"/>
</dbReference>
<sequence>MGDDPDEMGDSLPAIDLGGRSATSIAMGNFHSCAVLDNLQMKCWGYGQYGQLGQGTQEDLGDEAFEMGENLSYIDLGSNRTVVQAAAGGLHTCALLDNHAIKCWGHGGYGQLGLGHTETIGDDANEMGDNLSTVDLGSGRTAQQVAAGAWHSCALLDDFSVKCWGAGLSGQLGQNDQLNIGDSANELGDALPAINLGSTALKVVAGALHTCAILLGHLTKCWGWGYYGQLGNGNSTNIGDDANETENLSAIDFGSQLSTEVAAGGYHTCVLRQEDSNDAVTCFGSGVYGQLGDGTFLDLGDSPDEIGESFSAVTLTTTTCSITTSLTSSRATSSSSTNTVTQTSSTSTNSTKTTTSTSRTSTSSITASTTSNFTTSTTNKSESATATSTSITSTRTLTSSLTSTTSNFTTSTTNKSESATATSTSITSTRTLTSSLTSTTSNFTTSTTNKSESATATSTSITSTRTLTSSLTSSLTNTVTSTATSTLSTATAYTQTSTSTLGTSTSLTSLSVTSMGSTTSAVTRLTTNTITVTSTATAATDTTSTTGSVASLSGAGAGDAGATVTSTPSTTLSALTSASSTTSTVSECLSDCSSSISTTFTRTEASPVSATASLLFSDSIDPLEETQETQEPMEVSQASVLVPALAAASVVICCVFGCLLVKLRKACKARAKVAPKDPEKNRYEAFVDVLPGEVHSVYDADKDIPGEIGEESSGDSQADAQEGEDASDEENRVQDVQEEHENDAKQAQ</sequence>
<feature type="repeat" description="RCC1" evidence="2">
    <location>
        <begin position="99"/>
        <end position="158"/>
    </location>
</feature>
<keyword evidence="4" id="KW-0472">Membrane</keyword>
<protein>
    <submittedName>
        <fullName evidence="7">SbsA Ig-like domain-containing protein</fullName>
    </submittedName>
</protein>
<feature type="repeat" description="RCC1" evidence="2">
    <location>
        <begin position="39"/>
        <end position="98"/>
    </location>
</feature>
<reference evidence="6" key="2">
    <citation type="submission" date="2024-04" db="EMBL/GenBank/DDBJ databases">
        <authorList>
            <person name="Chen Y."/>
            <person name="Shah S."/>
            <person name="Dougan E. K."/>
            <person name="Thang M."/>
            <person name="Chan C."/>
        </authorList>
    </citation>
    <scope>NUCLEOTIDE SEQUENCE [LARGE SCALE GENOMIC DNA]</scope>
</reference>
<comment type="caution">
    <text evidence="5">The sequence shown here is derived from an EMBL/GenBank/DDBJ whole genome shotgun (WGS) entry which is preliminary data.</text>
</comment>
<evidence type="ECO:0000256" key="4">
    <source>
        <dbReference type="SAM" id="Phobius"/>
    </source>
</evidence>
<feature type="region of interest" description="Disordered" evidence="3">
    <location>
        <begin position="329"/>
        <end position="461"/>
    </location>
</feature>
<evidence type="ECO:0000256" key="3">
    <source>
        <dbReference type="SAM" id="MobiDB-lite"/>
    </source>
</evidence>
<evidence type="ECO:0000256" key="1">
    <source>
        <dbReference type="ARBA" id="ARBA00022737"/>
    </source>
</evidence>
<proteinExistence type="predicted"/>
<organism evidence="5">
    <name type="scientific">Cladocopium goreaui</name>
    <dbReference type="NCBI Taxonomy" id="2562237"/>
    <lineage>
        <taxon>Eukaryota</taxon>
        <taxon>Sar</taxon>
        <taxon>Alveolata</taxon>
        <taxon>Dinophyceae</taxon>
        <taxon>Suessiales</taxon>
        <taxon>Symbiodiniaceae</taxon>
        <taxon>Cladocopium</taxon>
    </lineage>
</organism>
<accession>A0A9P1BIF1</accession>
<dbReference type="EMBL" id="CAMXCT010000055">
    <property type="protein sequence ID" value="CAI3973135.1"/>
    <property type="molecule type" value="Genomic_DNA"/>
</dbReference>
<keyword evidence="1" id="KW-0677">Repeat</keyword>
<dbReference type="AlphaFoldDB" id="A0A9P1BIF1"/>
<keyword evidence="8" id="KW-1185">Reference proteome</keyword>
<dbReference type="PANTHER" id="PTHR22870">
    <property type="entry name" value="REGULATOR OF CHROMOSOME CONDENSATION"/>
    <property type="match status" value="1"/>
</dbReference>
<keyword evidence="4" id="KW-0812">Transmembrane</keyword>
<feature type="compositionally biased region" description="Basic and acidic residues" evidence="3">
    <location>
        <begin position="729"/>
        <end position="748"/>
    </location>
</feature>
<dbReference type="Proteomes" id="UP001152797">
    <property type="component" value="Unassembled WGS sequence"/>
</dbReference>
<evidence type="ECO:0000313" key="6">
    <source>
        <dbReference type="EMBL" id="CAL1126510.1"/>
    </source>
</evidence>
<name>A0A9P1BIF1_9DINO</name>
<dbReference type="InterPro" id="IPR009091">
    <property type="entry name" value="RCC1/BLIP-II"/>
</dbReference>
<evidence type="ECO:0000313" key="8">
    <source>
        <dbReference type="Proteomes" id="UP001152797"/>
    </source>
</evidence>
<evidence type="ECO:0000256" key="2">
    <source>
        <dbReference type="PROSITE-ProRule" id="PRU00235"/>
    </source>
</evidence>
<dbReference type="InterPro" id="IPR000408">
    <property type="entry name" value="Reg_chr_condens"/>
</dbReference>
<dbReference type="Gene3D" id="2.130.10.30">
    <property type="entry name" value="Regulator of chromosome condensation 1/beta-lactamase-inhibitor protein II"/>
    <property type="match status" value="1"/>
</dbReference>
<feature type="region of interest" description="Disordered" evidence="3">
    <location>
        <begin position="699"/>
        <end position="748"/>
    </location>
</feature>
<dbReference type="PANTHER" id="PTHR22870:SF360">
    <property type="entry name" value="ULTRAVIOLET-B RECEPTOR UVR8"/>
    <property type="match status" value="1"/>
</dbReference>
<dbReference type="SUPFAM" id="SSF50985">
    <property type="entry name" value="RCC1/BLIP-II"/>
    <property type="match status" value="1"/>
</dbReference>
<dbReference type="PROSITE" id="PS50012">
    <property type="entry name" value="RCC1_3"/>
    <property type="match status" value="2"/>
</dbReference>
<feature type="transmembrane region" description="Helical" evidence="4">
    <location>
        <begin position="640"/>
        <end position="661"/>
    </location>
</feature>
<evidence type="ECO:0000313" key="7">
    <source>
        <dbReference type="EMBL" id="CAL4760447.1"/>
    </source>
</evidence>